<proteinExistence type="predicted"/>
<sequence>MSSIFGKEPPHYSSSWKIDNFSACALRNGLQMCSPVFRNEAFDRTEWNLEFFPTSIVDEMYFSCYLRRAKDYGPELIYVGFRLAIVLSDGTTKFVFESENMEFHRSKSWGLDTFARRAEILNKKGKFYPNDTLTIRCSMWRRFPQQTPNRECKTSTRLKMEKLSFMWRIEDFTGSMFVKRYNIIHTTVDMTLFMLIMSVKDTEDENAPERVQISVEKRPNPNSAFIECEMSIVDCEGNCEFFQKVHHEFTTLGTAFFRFPPLVEKSVLLKDKRKYLPNDVLTIKCRVILTEGIQILPFEKSNRAAPLCYSRNKFPDRDSLIVITNHARKVLKYR</sequence>
<dbReference type="PROSITE" id="PS50144">
    <property type="entry name" value="MATH"/>
    <property type="match status" value="1"/>
</dbReference>
<reference evidence="2" key="1">
    <citation type="submission" date="2020-08" db="EMBL/GenBank/DDBJ databases">
        <title>Multicomponent nature underlies the extraordinary mechanical properties of spider dragline silk.</title>
        <authorList>
            <person name="Kono N."/>
            <person name="Nakamura H."/>
            <person name="Mori M."/>
            <person name="Yoshida Y."/>
            <person name="Ohtoshi R."/>
            <person name="Malay A.D."/>
            <person name="Moran D.A.P."/>
            <person name="Tomita M."/>
            <person name="Numata K."/>
            <person name="Arakawa K."/>
        </authorList>
    </citation>
    <scope>NUCLEOTIDE SEQUENCE</scope>
</reference>
<dbReference type="InterPro" id="IPR008974">
    <property type="entry name" value="TRAF-like"/>
</dbReference>
<dbReference type="EMBL" id="BMAW01108153">
    <property type="protein sequence ID" value="GFT32600.1"/>
    <property type="molecule type" value="Genomic_DNA"/>
</dbReference>
<feature type="domain" description="MATH" evidence="1">
    <location>
        <begin position="11"/>
        <end position="139"/>
    </location>
</feature>
<evidence type="ECO:0000259" key="1">
    <source>
        <dbReference type="PROSITE" id="PS50144"/>
    </source>
</evidence>
<evidence type="ECO:0000313" key="2">
    <source>
        <dbReference type="EMBL" id="GFT32600.1"/>
    </source>
</evidence>
<comment type="caution">
    <text evidence="2">The sequence shown here is derived from an EMBL/GenBank/DDBJ whole genome shotgun (WGS) entry which is preliminary data.</text>
</comment>
<organism evidence="2 3">
    <name type="scientific">Nephila pilipes</name>
    <name type="common">Giant wood spider</name>
    <name type="synonym">Nephila maculata</name>
    <dbReference type="NCBI Taxonomy" id="299642"/>
    <lineage>
        <taxon>Eukaryota</taxon>
        <taxon>Metazoa</taxon>
        <taxon>Ecdysozoa</taxon>
        <taxon>Arthropoda</taxon>
        <taxon>Chelicerata</taxon>
        <taxon>Arachnida</taxon>
        <taxon>Araneae</taxon>
        <taxon>Araneomorphae</taxon>
        <taxon>Entelegynae</taxon>
        <taxon>Araneoidea</taxon>
        <taxon>Nephilidae</taxon>
        <taxon>Nephila</taxon>
    </lineage>
</organism>
<keyword evidence="3" id="KW-1185">Reference proteome</keyword>
<gene>
    <name evidence="2" type="primary">spop_47</name>
    <name evidence="2" type="ORF">NPIL_340221</name>
</gene>
<dbReference type="Proteomes" id="UP000887013">
    <property type="component" value="Unassembled WGS sequence"/>
</dbReference>
<protein>
    <submittedName>
        <fullName evidence="2">Speckle-type POZ protein</fullName>
    </submittedName>
</protein>
<evidence type="ECO:0000313" key="3">
    <source>
        <dbReference type="Proteomes" id="UP000887013"/>
    </source>
</evidence>
<dbReference type="InterPro" id="IPR002083">
    <property type="entry name" value="MATH/TRAF_dom"/>
</dbReference>
<dbReference type="Gene3D" id="2.60.210.10">
    <property type="entry name" value="Apoptosis, Tumor Necrosis Factor Receptor Associated Protein 2, Chain A"/>
    <property type="match status" value="2"/>
</dbReference>
<name>A0A8X6TLQ8_NEPPI</name>
<accession>A0A8X6TLQ8</accession>
<dbReference type="AlphaFoldDB" id="A0A8X6TLQ8"/>
<dbReference type="SUPFAM" id="SSF49599">
    <property type="entry name" value="TRAF domain-like"/>
    <property type="match status" value="2"/>
</dbReference>
<dbReference type="Pfam" id="PF22486">
    <property type="entry name" value="MATH_2"/>
    <property type="match status" value="1"/>
</dbReference>
<dbReference type="OrthoDB" id="6436313at2759"/>